<dbReference type="InterPro" id="IPR005174">
    <property type="entry name" value="KIB1-4_b-propeller"/>
</dbReference>
<name>A0A087GD29_ARAAL</name>
<reference evidence="3" key="1">
    <citation type="journal article" date="2015" name="Nat. Plants">
        <title>Genome expansion of Arabis alpina linked with retrotransposition and reduced symmetric DNA methylation.</title>
        <authorList>
            <person name="Willing E.M."/>
            <person name="Rawat V."/>
            <person name="Mandakova T."/>
            <person name="Maumus F."/>
            <person name="James G.V."/>
            <person name="Nordstroem K.J."/>
            <person name="Becker C."/>
            <person name="Warthmann N."/>
            <person name="Chica C."/>
            <person name="Szarzynska B."/>
            <person name="Zytnicki M."/>
            <person name="Albani M.C."/>
            <person name="Kiefer C."/>
            <person name="Bergonzi S."/>
            <person name="Castaings L."/>
            <person name="Mateos J.L."/>
            <person name="Berns M.C."/>
            <person name="Bujdoso N."/>
            <person name="Piofczyk T."/>
            <person name="de Lorenzo L."/>
            <person name="Barrero-Sicilia C."/>
            <person name="Mateos I."/>
            <person name="Piednoel M."/>
            <person name="Hagmann J."/>
            <person name="Chen-Min-Tao R."/>
            <person name="Iglesias-Fernandez R."/>
            <person name="Schuster S.C."/>
            <person name="Alonso-Blanco C."/>
            <person name="Roudier F."/>
            <person name="Carbonero P."/>
            <person name="Paz-Ares J."/>
            <person name="Davis S.J."/>
            <person name="Pecinka A."/>
            <person name="Quesneville H."/>
            <person name="Colot V."/>
            <person name="Lysak M.A."/>
            <person name="Weigel D."/>
            <person name="Coupland G."/>
            <person name="Schneeberger K."/>
        </authorList>
    </citation>
    <scope>NUCLEOTIDE SEQUENCE [LARGE SCALE GENOMIC DNA]</scope>
    <source>
        <strain evidence="3">cv. Pajares</strain>
    </source>
</reference>
<dbReference type="InterPro" id="IPR001810">
    <property type="entry name" value="F-box_dom"/>
</dbReference>
<organism evidence="2 3">
    <name type="scientific">Arabis alpina</name>
    <name type="common">Alpine rock-cress</name>
    <dbReference type="NCBI Taxonomy" id="50452"/>
    <lineage>
        <taxon>Eukaryota</taxon>
        <taxon>Viridiplantae</taxon>
        <taxon>Streptophyta</taxon>
        <taxon>Embryophyta</taxon>
        <taxon>Tracheophyta</taxon>
        <taxon>Spermatophyta</taxon>
        <taxon>Magnoliopsida</taxon>
        <taxon>eudicotyledons</taxon>
        <taxon>Gunneridae</taxon>
        <taxon>Pentapetalae</taxon>
        <taxon>rosids</taxon>
        <taxon>malvids</taxon>
        <taxon>Brassicales</taxon>
        <taxon>Brassicaceae</taxon>
        <taxon>Arabideae</taxon>
        <taxon>Arabis</taxon>
    </lineage>
</organism>
<dbReference type="Pfam" id="PF03478">
    <property type="entry name" value="Beta-prop_KIB1-4"/>
    <property type="match status" value="1"/>
</dbReference>
<evidence type="ECO:0000259" key="1">
    <source>
        <dbReference type="PROSITE" id="PS50181"/>
    </source>
</evidence>
<dbReference type="Proteomes" id="UP000029120">
    <property type="component" value="Chromosome 8"/>
</dbReference>
<protein>
    <recommendedName>
        <fullName evidence="1">F-box domain-containing protein</fullName>
    </recommendedName>
</protein>
<dbReference type="PROSITE" id="PS50181">
    <property type="entry name" value="FBOX"/>
    <property type="match status" value="1"/>
</dbReference>
<dbReference type="SUPFAM" id="SSF81383">
    <property type="entry name" value="F-box domain"/>
    <property type="match status" value="1"/>
</dbReference>
<dbReference type="EMBL" id="CM002876">
    <property type="protein sequence ID" value="KFK27781.1"/>
    <property type="molecule type" value="Genomic_DNA"/>
</dbReference>
<keyword evidence="3" id="KW-1185">Reference proteome</keyword>
<evidence type="ECO:0000313" key="3">
    <source>
        <dbReference type="Proteomes" id="UP000029120"/>
    </source>
</evidence>
<dbReference type="Pfam" id="PF00646">
    <property type="entry name" value="F-box"/>
    <property type="match status" value="1"/>
</dbReference>
<sequence>METPNYSSWSELPMDILRSLLERLSFADFQRAKMVCSNWYFCSKQPLLLKSGPPWLILFSEDGCMLYSPDEDRVYKRKRDFSGIRFLANSEDLRGVLRVDEKEEYIVVWCFDTASYNSTYVGFCKNGEIHYREIPTHGKFQSISDMVLWGDRLYMFINHSYPRIVDLSGKDCLKDVVPRNLPILLALERGLTHFTKSIAVTTSGEVLLVHNKIYKLNKHRIFTLYKMDPTPDDTFNLVKLVKVDSLGDDALFLDSGITVPANKTLGIEPNSIYFTRDERVISKDPRYLDICVYNLATKTLKRFPRLSELHINDALWFLPS</sequence>
<dbReference type="InterPro" id="IPR050942">
    <property type="entry name" value="F-box_BR-signaling"/>
</dbReference>
<dbReference type="InterPro" id="IPR036047">
    <property type="entry name" value="F-box-like_dom_sf"/>
</dbReference>
<proteinExistence type="predicted"/>
<gene>
    <name evidence="2" type="ordered locus">AALP_Aa8g428200</name>
</gene>
<accession>A0A087GD29</accession>
<dbReference type="AlphaFoldDB" id="A0A087GD29"/>
<dbReference type="Gene3D" id="1.20.1280.50">
    <property type="match status" value="1"/>
</dbReference>
<evidence type="ECO:0000313" key="2">
    <source>
        <dbReference type="EMBL" id="KFK27781.1"/>
    </source>
</evidence>
<dbReference type="Gramene" id="KFK27781">
    <property type="protein sequence ID" value="KFK27781"/>
    <property type="gene ID" value="AALP_AA8G428200"/>
</dbReference>
<feature type="domain" description="F-box" evidence="1">
    <location>
        <begin position="6"/>
        <end position="58"/>
    </location>
</feature>
<dbReference type="OMA" id="NSTRWPD"/>
<dbReference type="PANTHER" id="PTHR44259:SF15">
    <property type="entry name" value="F-BOX PROTEIN KIB2-RELATED"/>
    <property type="match status" value="1"/>
</dbReference>
<dbReference type="PANTHER" id="PTHR44259">
    <property type="entry name" value="OS07G0183000 PROTEIN-RELATED"/>
    <property type="match status" value="1"/>
</dbReference>
<dbReference type="OrthoDB" id="642536at2759"/>